<dbReference type="EMBL" id="MODZ01000002">
    <property type="protein sequence ID" value="OIJ36764.1"/>
    <property type="molecule type" value="Genomic_DNA"/>
</dbReference>
<sequence>MIRLIATDLDGTVLGPDFRFRPRTLEAFAAAEEAGVDVVFVTGRPYRWLQPLREQLAYESVAICSNGAVIYDLGADRILASETVDPGVIPQLLARLRAELPEAALSAEALDSIYTDPGWGQTNVLETSPDVVRGPLEQVLPADAGVVKLLVRQDGTDPGALYERVRELAGEQVSVTHAVATLPLAEIGQAGLSKGRTLARWCAERGIRAEQVAAFGDMPNDTAMLRWAGHGYAMASGWPQVIEEVGRTCPGFEEDGVAQTIERLLAEGAADGEGAGGGAETDADADAGRGAAGAERVAEGDAPVADSTAVDAGTREAR</sequence>
<organism evidence="2 3">
    <name type="scientific">Rothia kristinae</name>
    <dbReference type="NCBI Taxonomy" id="37923"/>
    <lineage>
        <taxon>Bacteria</taxon>
        <taxon>Bacillati</taxon>
        <taxon>Actinomycetota</taxon>
        <taxon>Actinomycetes</taxon>
        <taxon>Micrococcales</taxon>
        <taxon>Micrococcaceae</taxon>
        <taxon>Rothia</taxon>
    </lineage>
</organism>
<evidence type="ECO:0000256" key="1">
    <source>
        <dbReference type="SAM" id="MobiDB-lite"/>
    </source>
</evidence>
<dbReference type="RefSeq" id="WP_075514214.1">
    <property type="nucleotide sequence ID" value="NZ_MODZ01000002.1"/>
</dbReference>
<protein>
    <recommendedName>
        <fullName evidence="4">Hydrolase</fullName>
    </recommendedName>
</protein>
<dbReference type="GO" id="GO:0005829">
    <property type="term" value="C:cytosol"/>
    <property type="evidence" value="ECO:0007669"/>
    <property type="project" value="TreeGrafter"/>
</dbReference>
<dbReference type="GO" id="GO:0000287">
    <property type="term" value="F:magnesium ion binding"/>
    <property type="evidence" value="ECO:0007669"/>
    <property type="project" value="TreeGrafter"/>
</dbReference>
<evidence type="ECO:0000313" key="2">
    <source>
        <dbReference type="EMBL" id="OIJ36764.1"/>
    </source>
</evidence>
<dbReference type="Pfam" id="PF08282">
    <property type="entry name" value="Hydrolase_3"/>
    <property type="match status" value="1"/>
</dbReference>
<dbReference type="PANTHER" id="PTHR10000">
    <property type="entry name" value="PHOSPHOSERINE PHOSPHATASE"/>
    <property type="match status" value="1"/>
</dbReference>
<evidence type="ECO:0008006" key="4">
    <source>
        <dbReference type="Google" id="ProtNLM"/>
    </source>
</evidence>
<accession>A0A1S2N2X4</accession>
<dbReference type="PANTHER" id="PTHR10000:SF8">
    <property type="entry name" value="HAD SUPERFAMILY HYDROLASE-LIKE, TYPE 3"/>
    <property type="match status" value="1"/>
</dbReference>
<name>A0A1S2N2X4_9MICC</name>
<dbReference type="Gene3D" id="3.40.50.1000">
    <property type="entry name" value="HAD superfamily/HAD-like"/>
    <property type="match status" value="1"/>
</dbReference>
<dbReference type="InterPro" id="IPR023214">
    <property type="entry name" value="HAD_sf"/>
</dbReference>
<dbReference type="GO" id="GO:0016791">
    <property type="term" value="F:phosphatase activity"/>
    <property type="evidence" value="ECO:0007669"/>
    <property type="project" value="TreeGrafter"/>
</dbReference>
<reference evidence="2 3" key="1">
    <citation type="submission" date="2016-10" db="EMBL/GenBank/DDBJ databases">
        <title>Draft genome sequence of strain LCT isolated from the Shenzhou X spacecraft of China.</title>
        <authorList>
            <person name="Huang B."/>
        </authorList>
    </citation>
    <scope>NUCLEOTIDE SEQUENCE [LARGE SCALE GENOMIC DNA]</scope>
    <source>
        <strain evidence="2 3">LCT-H5</strain>
    </source>
</reference>
<feature type="region of interest" description="Disordered" evidence="1">
    <location>
        <begin position="270"/>
        <end position="318"/>
    </location>
</feature>
<dbReference type="InterPro" id="IPR006379">
    <property type="entry name" value="HAD-SF_hydro_IIB"/>
</dbReference>
<dbReference type="NCBIfam" id="TIGR01484">
    <property type="entry name" value="HAD-SF-IIB"/>
    <property type="match status" value="1"/>
</dbReference>
<dbReference type="OrthoDB" id="3180855at2"/>
<gene>
    <name evidence="2" type="ORF">BK826_02575</name>
</gene>
<dbReference type="InterPro" id="IPR036412">
    <property type="entry name" value="HAD-like_sf"/>
</dbReference>
<proteinExistence type="predicted"/>
<comment type="caution">
    <text evidence="2">The sequence shown here is derived from an EMBL/GenBank/DDBJ whole genome shotgun (WGS) entry which is preliminary data.</text>
</comment>
<dbReference type="Gene3D" id="3.30.1240.10">
    <property type="match status" value="1"/>
</dbReference>
<dbReference type="Proteomes" id="UP000179540">
    <property type="component" value="Unassembled WGS sequence"/>
</dbReference>
<dbReference type="SUPFAM" id="SSF56784">
    <property type="entry name" value="HAD-like"/>
    <property type="match status" value="1"/>
</dbReference>
<evidence type="ECO:0000313" key="3">
    <source>
        <dbReference type="Proteomes" id="UP000179540"/>
    </source>
</evidence>
<dbReference type="AlphaFoldDB" id="A0A1S2N2X4"/>